<dbReference type="RefSeq" id="XP_052943842.1">
    <property type="nucleotide sequence ID" value="XM_053090253.1"/>
</dbReference>
<reference evidence="1" key="1">
    <citation type="journal article" date="2022" name="G3 (Bethesda)">
        <title>High quality genome of the basidiomycete yeast Dioszegia hungarica PDD-24b-2 isolated from cloud water.</title>
        <authorList>
            <person name="Jarrige D."/>
            <person name="Haridas S."/>
            <person name="Bleykasten-Grosshans C."/>
            <person name="Joly M."/>
            <person name="Nadalig T."/>
            <person name="Sancelme M."/>
            <person name="Vuilleumier S."/>
            <person name="Grigoriev I.V."/>
            <person name="Amato P."/>
            <person name="Bringel F."/>
        </authorList>
    </citation>
    <scope>NUCLEOTIDE SEQUENCE</scope>
    <source>
        <strain evidence="1">PDD-24b-2</strain>
    </source>
</reference>
<dbReference type="GeneID" id="77729458"/>
<keyword evidence="2" id="KW-1185">Reference proteome</keyword>
<dbReference type="AlphaFoldDB" id="A0AA38LSG8"/>
<protein>
    <submittedName>
        <fullName evidence="1">Uncharacterized protein</fullName>
    </submittedName>
</protein>
<accession>A0AA38LSG8</accession>
<proteinExistence type="predicted"/>
<dbReference type="EMBL" id="JAKWFO010000008">
    <property type="protein sequence ID" value="KAI9634065.1"/>
    <property type="molecule type" value="Genomic_DNA"/>
</dbReference>
<name>A0AA38LSG8_9TREE</name>
<evidence type="ECO:0000313" key="1">
    <source>
        <dbReference type="EMBL" id="KAI9634065.1"/>
    </source>
</evidence>
<organism evidence="1 2">
    <name type="scientific">Dioszegia hungarica</name>
    <dbReference type="NCBI Taxonomy" id="4972"/>
    <lineage>
        <taxon>Eukaryota</taxon>
        <taxon>Fungi</taxon>
        <taxon>Dikarya</taxon>
        <taxon>Basidiomycota</taxon>
        <taxon>Agaricomycotina</taxon>
        <taxon>Tremellomycetes</taxon>
        <taxon>Tremellales</taxon>
        <taxon>Bulleribasidiaceae</taxon>
        <taxon>Dioszegia</taxon>
    </lineage>
</organism>
<evidence type="ECO:0000313" key="2">
    <source>
        <dbReference type="Proteomes" id="UP001164286"/>
    </source>
</evidence>
<sequence length="128" mass="13430">MSGKPPDNLPSEVSILKTKAAAKKGLNVTPEKTEVVWPKPEFGPGTKIQFVTDEGQEAKGFVVAAGSMFPLGAAIPAKHTLQHGLYLPPGSMLPGGALVPIHQRMVSVQPIETKKSLPGPAEPVCSIQ</sequence>
<dbReference type="Proteomes" id="UP001164286">
    <property type="component" value="Unassembled WGS sequence"/>
</dbReference>
<gene>
    <name evidence="1" type="ORF">MKK02DRAFT_38736</name>
</gene>
<comment type="caution">
    <text evidence="1">The sequence shown here is derived from an EMBL/GenBank/DDBJ whole genome shotgun (WGS) entry which is preliminary data.</text>
</comment>